<dbReference type="PRINTS" id="PR00344">
    <property type="entry name" value="BCTRLSENSOR"/>
</dbReference>
<evidence type="ECO:0000256" key="4">
    <source>
        <dbReference type="ARBA" id="ARBA00022553"/>
    </source>
</evidence>
<dbReference type="SUPFAM" id="SSF55874">
    <property type="entry name" value="ATPase domain of HSP90 chaperone/DNA topoisomerase II/histidine kinase"/>
    <property type="match status" value="1"/>
</dbReference>
<dbReference type="PROSITE" id="PS50885">
    <property type="entry name" value="HAMP"/>
    <property type="match status" value="1"/>
</dbReference>
<dbReference type="CDD" id="cd06225">
    <property type="entry name" value="HAMP"/>
    <property type="match status" value="1"/>
</dbReference>
<keyword evidence="17" id="KW-1185">Reference proteome</keyword>
<dbReference type="Proteomes" id="UP000185657">
    <property type="component" value="Unassembled WGS sequence"/>
</dbReference>
<name>A0A163CQ03_9BURK</name>
<evidence type="ECO:0000256" key="8">
    <source>
        <dbReference type="ARBA" id="ARBA00022989"/>
    </source>
</evidence>
<evidence type="ECO:0000256" key="12">
    <source>
        <dbReference type="SAM" id="Phobius"/>
    </source>
</evidence>
<dbReference type="Gene3D" id="3.30.565.10">
    <property type="entry name" value="Histidine kinase-like ATPase, C-terminal domain"/>
    <property type="match status" value="1"/>
</dbReference>
<evidence type="ECO:0000259" key="14">
    <source>
        <dbReference type="PROSITE" id="PS50885"/>
    </source>
</evidence>
<dbReference type="Pfam" id="PF00512">
    <property type="entry name" value="HisKA"/>
    <property type="match status" value="1"/>
</dbReference>
<dbReference type="Gene3D" id="1.10.8.500">
    <property type="entry name" value="HAMP domain in histidine kinase"/>
    <property type="match status" value="1"/>
</dbReference>
<evidence type="ECO:0000313" key="16">
    <source>
        <dbReference type="EMBL" id="OAD44131.1"/>
    </source>
</evidence>
<evidence type="ECO:0000256" key="9">
    <source>
        <dbReference type="ARBA" id="ARBA00023012"/>
    </source>
</evidence>
<evidence type="ECO:0000313" key="17">
    <source>
        <dbReference type="Proteomes" id="UP000185657"/>
    </source>
</evidence>
<evidence type="ECO:0000256" key="5">
    <source>
        <dbReference type="ARBA" id="ARBA00022679"/>
    </source>
</evidence>
<dbReference type="CDD" id="cd00082">
    <property type="entry name" value="HisKA"/>
    <property type="match status" value="1"/>
</dbReference>
<evidence type="ECO:0000256" key="11">
    <source>
        <dbReference type="SAM" id="MobiDB-lite"/>
    </source>
</evidence>
<evidence type="ECO:0000256" key="6">
    <source>
        <dbReference type="ARBA" id="ARBA00022692"/>
    </source>
</evidence>
<sequence>MRSRLTFTLSAWLIGVVAVSVLAMGSFTSWHLSQGFTAYLQARDSERFDKFVALVEQRLAVGPSALQGEKAAPDMRDLLREFALAEGLIPLGSKPPQGRPSHEAPPGAPNPRPPPPGAGEGFGSRVALALPDGRSWAGPPISLEETGVVERPVKVAGETVALARLRPLTQAADALEAQFLTQQFAGIAGVAAGLFLLALVSAMWLARQWIRPLVAVQDATARIARGELSVRVPNARSDEIGDVMRNVNAMAASLQNIEGARRRWMADLSHELRTPLTVLRGEIEALVDGVRPMTTKAMVSLQEDTLRLGALVDDLHLLAMADLQPLPCRFEDTDASEIVQGVLRRHALAATDAGLTLNWANGHPPSAPLHGDPRRIEQVLNNLVQNSLRYTDAPGQITVDLKSTPECIQIIVEDSAPGLEPQDMSRIFEPLYRADSARSRHNGGSGLGLAISAAIVHAHGGLISAHPSPLGGLRIEVDLPTQPTLLK</sequence>
<comment type="subcellular location">
    <subcellularLocation>
        <location evidence="2">Cell inner membrane</location>
        <topology evidence="2">Multi-pass membrane protein</topology>
    </subcellularLocation>
</comment>
<dbReference type="InterPro" id="IPR036890">
    <property type="entry name" value="HATPase_C_sf"/>
</dbReference>
<dbReference type="InterPro" id="IPR005467">
    <property type="entry name" value="His_kinase_dom"/>
</dbReference>
<proteinExistence type="predicted"/>
<dbReference type="Gene3D" id="1.10.287.130">
    <property type="match status" value="1"/>
</dbReference>
<dbReference type="FunFam" id="3.30.565.10:FF:000006">
    <property type="entry name" value="Sensor histidine kinase WalK"/>
    <property type="match status" value="1"/>
</dbReference>
<keyword evidence="5" id="KW-0808">Transferase</keyword>
<keyword evidence="6 12" id="KW-0812">Transmembrane</keyword>
<dbReference type="SMART" id="SM00388">
    <property type="entry name" value="HisKA"/>
    <property type="match status" value="1"/>
</dbReference>
<keyword evidence="4" id="KW-0597">Phosphoprotein</keyword>
<reference evidence="16 17" key="1">
    <citation type="submission" date="2016-02" db="EMBL/GenBank/DDBJ databases">
        <title>Draft genome sequence of Hydrogenophaga sp. LPB0072.</title>
        <authorList>
            <person name="Shin S.-K."/>
            <person name="Yi H."/>
        </authorList>
    </citation>
    <scope>NUCLEOTIDE SEQUENCE [LARGE SCALE GENOMIC DNA]</scope>
    <source>
        <strain evidence="16 17">LPB0072</strain>
    </source>
</reference>
<accession>A0A163CQ03</accession>
<dbReference type="SUPFAM" id="SSF47384">
    <property type="entry name" value="Homodimeric domain of signal transducing histidine kinase"/>
    <property type="match status" value="1"/>
</dbReference>
<feature type="domain" description="HAMP" evidence="14">
    <location>
        <begin position="207"/>
        <end position="259"/>
    </location>
</feature>
<dbReference type="EMBL" id="CP017476">
    <property type="protein sequence ID" value="AOW13904.1"/>
    <property type="molecule type" value="Genomic_DNA"/>
</dbReference>
<protein>
    <recommendedName>
        <fullName evidence="3">histidine kinase</fullName>
        <ecNumber evidence="3">2.7.13.3</ecNumber>
    </recommendedName>
</protein>
<dbReference type="InterPro" id="IPR036097">
    <property type="entry name" value="HisK_dim/P_sf"/>
</dbReference>
<reference evidence="15 18" key="2">
    <citation type="submission" date="2016-10" db="EMBL/GenBank/DDBJ databases">
        <title>Hydorgenophaga sp. LPB0072 isolated from gastropod.</title>
        <authorList>
            <person name="Kim E."/>
            <person name="Yi H."/>
        </authorList>
    </citation>
    <scope>NUCLEOTIDE SEQUENCE [LARGE SCALE GENOMIC DNA]</scope>
    <source>
        <strain evidence="15 18">LPB0072</strain>
    </source>
</reference>
<dbReference type="SUPFAM" id="SSF158472">
    <property type="entry name" value="HAMP domain-like"/>
    <property type="match status" value="1"/>
</dbReference>
<comment type="catalytic activity">
    <reaction evidence="1">
        <text>ATP + protein L-histidine = ADP + protein N-phospho-L-histidine.</text>
        <dbReference type="EC" id="2.7.13.3"/>
    </reaction>
</comment>
<evidence type="ECO:0000256" key="2">
    <source>
        <dbReference type="ARBA" id="ARBA00004429"/>
    </source>
</evidence>
<feature type="region of interest" description="Disordered" evidence="11">
    <location>
        <begin position="90"/>
        <end position="124"/>
    </location>
</feature>
<evidence type="ECO:0000259" key="13">
    <source>
        <dbReference type="PROSITE" id="PS50109"/>
    </source>
</evidence>
<dbReference type="InterPro" id="IPR050428">
    <property type="entry name" value="TCS_sensor_his_kinase"/>
</dbReference>
<dbReference type="RefSeq" id="WP_066084381.1">
    <property type="nucleotide sequence ID" value="NZ_CP017476.1"/>
</dbReference>
<gene>
    <name evidence="15" type="ORF">LPB072_14740</name>
    <name evidence="16" type="ORF">LPB72_01075</name>
</gene>
<dbReference type="InterPro" id="IPR003661">
    <property type="entry name" value="HisK_dim/P_dom"/>
</dbReference>
<dbReference type="EMBL" id="LVWD01000001">
    <property type="protein sequence ID" value="OAD44131.1"/>
    <property type="molecule type" value="Genomic_DNA"/>
</dbReference>
<dbReference type="STRING" id="1763535.LPB072_14740"/>
<evidence type="ECO:0000256" key="10">
    <source>
        <dbReference type="ARBA" id="ARBA00023136"/>
    </source>
</evidence>
<evidence type="ECO:0000256" key="7">
    <source>
        <dbReference type="ARBA" id="ARBA00022777"/>
    </source>
</evidence>
<feature type="transmembrane region" description="Helical" evidence="12">
    <location>
        <begin position="184"/>
        <end position="206"/>
    </location>
</feature>
<dbReference type="GO" id="GO:0000155">
    <property type="term" value="F:phosphorelay sensor kinase activity"/>
    <property type="evidence" value="ECO:0007669"/>
    <property type="project" value="InterPro"/>
</dbReference>
<evidence type="ECO:0000313" key="18">
    <source>
        <dbReference type="Proteomes" id="UP000185680"/>
    </source>
</evidence>
<feature type="domain" description="Histidine kinase" evidence="13">
    <location>
        <begin position="267"/>
        <end position="483"/>
    </location>
</feature>
<dbReference type="PROSITE" id="PS50109">
    <property type="entry name" value="HIS_KIN"/>
    <property type="match status" value="1"/>
</dbReference>
<dbReference type="Pfam" id="PF02518">
    <property type="entry name" value="HATPase_c"/>
    <property type="match status" value="1"/>
</dbReference>
<evidence type="ECO:0000313" key="15">
    <source>
        <dbReference type="EMBL" id="AOW13904.1"/>
    </source>
</evidence>
<keyword evidence="10 12" id="KW-0472">Membrane</keyword>
<dbReference type="PANTHER" id="PTHR45436:SF5">
    <property type="entry name" value="SENSOR HISTIDINE KINASE TRCS"/>
    <property type="match status" value="1"/>
</dbReference>
<dbReference type="InterPro" id="IPR004358">
    <property type="entry name" value="Sig_transdc_His_kin-like_C"/>
</dbReference>
<dbReference type="PANTHER" id="PTHR45436">
    <property type="entry name" value="SENSOR HISTIDINE KINASE YKOH"/>
    <property type="match status" value="1"/>
</dbReference>
<keyword evidence="9" id="KW-0902">Two-component regulatory system</keyword>
<dbReference type="SMART" id="SM00304">
    <property type="entry name" value="HAMP"/>
    <property type="match status" value="1"/>
</dbReference>
<dbReference type="EC" id="2.7.13.3" evidence="3"/>
<evidence type="ECO:0000256" key="1">
    <source>
        <dbReference type="ARBA" id="ARBA00000085"/>
    </source>
</evidence>
<dbReference type="Proteomes" id="UP000185680">
    <property type="component" value="Chromosome"/>
</dbReference>
<feature type="compositionally biased region" description="Pro residues" evidence="11">
    <location>
        <begin position="106"/>
        <end position="117"/>
    </location>
</feature>
<dbReference type="GO" id="GO:0005886">
    <property type="term" value="C:plasma membrane"/>
    <property type="evidence" value="ECO:0007669"/>
    <property type="project" value="UniProtKB-SubCell"/>
</dbReference>
<keyword evidence="7" id="KW-0418">Kinase</keyword>
<dbReference type="AlphaFoldDB" id="A0A163CQ03"/>
<organism evidence="15 18">
    <name type="scientific">Hydrogenophaga crassostreae</name>
    <dbReference type="NCBI Taxonomy" id="1763535"/>
    <lineage>
        <taxon>Bacteria</taxon>
        <taxon>Pseudomonadati</taxon>
        <taxon>Pseudomonadota</taxon>
        <taxon>Betaproteobacteria</taxon>
        <taxon>Burkholderiales</taxon>
        <taxon>Comamonadaceae</taxon>
        <taxon>Hydrogenophaga</taxon>
    </lineage>
</organism>
<keyword evidence="8 12" id="KW-1133">Transmembrane helix</keyword>
<dbReference type="InterPro" id="IPR003660">
    <property type="entry name" value="HAMP_dom"/>
</dbReference>
<dbReference type="InterPro" id="IPR003594">
    <property type="entry name" value="HATPase_dom"/>
</dbReference>
<dbReference type="SMART" id="SM00387">
    <property type="entry name" value="HATPase_c"/>
    <property type="match status" value="1"/>
</dbReference>
<dbReference type="KEGG" id="hyl:LPB072_14740"/>
<evidence type="ECO:0000256" key="3">
    <source>
        <dbReference type="ARBA" id="ARBA00012438"/>
    </source>
</evidence>
<dbReference type="Pfam" id="PF00672">
    <property type="entry name" value="HAMP"/>
    <property type="match status" value="1"/>
</dbReference>